<evidence type="ECO:0000313" key="4">
    <source>
        <dbReference type="Proteomes" id="UP000585272"/>
    </source>
</evidence>
<dbReference type="Proteomes" id="UP000585272">
    <property type="component" value="Unassembled WGS sequence"/>
</dbReference>
<dbReference type="PANTHER" id="PTHR30461">
    <property type="entry name" value="DNA-INVERTASE FROM LAMBDOID PROPHAGE"/>
    <property type="match status" value="1"/>
</dbReference>
<name>A0A840ILL1_9ACTN</name>
<feature type="region of interest" description="Disordered" evidence="1">
    <location>
        <begin position="151"/>
        <end position="204"/>
    </location>
</feature>
<evidence type="ECO:0000259" key="2">
    <source>
        <dbReference type="PROSITE" id="PS51737"/>
    </source>
</evidence>
<keyword evidence="4" id="KW-1185">Reference proteome</keyword>
<dbReference type="InterPro" id="IPR036162">
    <property type="entry name" value="Resolvase-like_N_sf"/>
</dbReference>
<gene>
    <name evidence="3" type="ORF">BDZ31_004857</name>
</gene>
<comment type="caution">
    <text evidence="3">The sequence shown here is derived from an EMBL/GenBank/DDBJ whole genome shotgun (WGS) entry which is preliminary data.</text>
</comment>
<dbReference type="GO" id="GO:0000150">
    <property type="term" value="F:DNA strand exchange activity"/>
    <property type="evidence" value="ECO:0007669"/>
    <property type="project" value="InterPro"/>
</dbReference>
<dbReference type="AlphaFoldDB" id="A0A840ILL1"/>
<dbReference type="InterPro" id="IPR011109">
    <property type="entry name" value="DNA_bind_recombinase_dom"/>
</dbReference>
<dbReference type="InterPro" id="IPR038109">
    <property type="entry name" value="DNA_bind_recomb_sf"/>
</dbReference>
<dbReference type="Gene3D" id="3.90.1750.20">
    <property type="entry name" value="Putative Large Serine Recombinase, Chain B, Domain 2"/>
    <property type="match status" value="1"/>
</dbReference>
<dbReference type="PANTHER" id="PTHR30461:SF23">
    <property type="entry name" value="DNA RECOMBINASE-RELATED"/>
    <property type="match status" value="1"/>
</dbReference>
<protein>
    <submittedName>
        <fullName evidence="3">DNA invertase Pin-like site-specific DNA recombinase</fullName>
    </submittedName>
</protein>
<dbReference type="SUPFAM" id="SSF53041">
    <property type="entry name" value="Resolvase-like"/>
    <property type="match status" value="1"/>
</dbReference>
<proteinExistence type="predicted"/>
<organism evidence="3 4">
    <name type="scientific">Conexibacter arvalis</name>
    <dbReference type="NCBI Taxonomy" id="912552"/>
    <lineage>
        <taxon>Bacteria</taxon>
        <taxon>Bacillati</taxon>
        <taxon>Actinomycetota</taxon>
        <taxon>Thermoleophilia</taxon>
        <taxon>Solirubrobacterales</taxon>
        <taxon>Conexibacteraceae</taxon>
        <taxon>Conexibacter</taxon>
    </lineage>
</organism>
<reference evidence="3 4" key="1">
    <citation type="submission" date="2020-08" db="EMBL/GenBank/DDBJ databases">
        <title>Genomic Encyclopedia of Archaeal and Bacterial Type Strains, Phase II (KMG-II): from individual species to whole genera.</title>
        <authorList>
            <person name="Goeker M."/>
        </authorList>
    </citation>
    <scope>NUCLEOTIDE SEQUENCE [LARGE SCALE GENOMIC DNA]</scope>
    <source>
        <strain evidence="3 4">DSM 23288</strain>
    </source>
</reference>
<accession>A0A840ILL1</accession>
<dbReference type="GO" id="GO:0003677">
    <property type="term" value="F:DNA binding"/>
    <property type="evidence" value="ECO:0007669"/>
    <property type="project" value="InterPro"/>
</dbReference>
<feature type="domain" description="Recombinase" evidence="2">
    <location>
        <begin position="73"/>
        <end position="177"/>
    </location>
</feature>
<evidence type="ECO:0000313" key="3">
    <source>
        <dbReference type="EMBL" id="MBB4665235.1"/>
    </source>
</evidence>
<dbReference type="EMBL" id="JACHNU010000013">
    <property type="protein sequence ID" value="MBB4665235.1"/>
    <property type="molecule type" value="Genomic_DNA"/>
</dbReference>
<sequence>MRELAQIIERLDEAGVLFRSATEPFDTSSPAGRMMGADARRLRRVRTRDDRRARHRRYGTQAARGEWAAGQVPYGYRRDGRLQFRVPEPAEVPLVRINFERYADRMEGAQSIARWLAERGYRTRRGAPFDPKAVLTILRNRVYVGEIAGSRNAERSTPRSPEPTWRLSATSAPSRTARCPSSAAVSGSTPSAASSPASKHAGKS</sequence>
<dbReference type="PROSITE" id="PS51737">
    <property type="entry name" value="RECOMBINASE_DNA_BIND"/>
    <property type="match status" value="1"/>
</dbReference>
<dbReference type="InterPro" id="IPR050639">
    <property type="entry name" value="SSR_resolvase"/>
</dbReference>
<evidence type="ECO:0000256" key="1">
    <source>
        <dbReference type="SAM" id="MobiDB-lite"/>
    </source>
</evidence>
<feature type="compositionally biased region" description="Low complexity" evidence="1">
    <location>
        <begin position="181"/>
        <end position="204"/>
    </location>
</feature>
<dbReference type="Pfam" id="PF07508">
    <property type="entry name" value="Recombinase"/>
    <property type="match status" value="1"/>
</dbReference>